<protein>
    <submittedName>
        <fullName evidence="4">TetR family transcriptional regulator [Lactobacillus curieae]</fullName>
    </submittedName>
</protein>
<dbReference type="Pfam" id="PF00440">
    <property type="entry name" value="TetR_N"/>
    <property type="match status" value="1"/>
</dbReference>
<organism evidence="4 5">
    <name type="scientific">Lactiplantibacillus mudanjiangensis</name>
    <dbReference type="NCBI Taxonomy" id="1296538"/>
    <lineage>
        <taxon>Bacteria</taxon>
        <taxon>Bacillati</taxon>
        <taxon>Bacillota</taxon>
        <taxon>Bacilli</taxon>
        <taxon>Lactobacillales</taxon>
        <taxon>Lactobacillaceae</taxon>
        <taxon>Lactiplantibacillus</taxon>
    </lineage>
</organism>
<dbReference type="RefSeq" id="WP_130843650.1">
    <property type="nucleotide sequence ID" value="NZ_BJDY01000002.1"/>
</dbReference>
<sequence length="217" mass="24175">MNSLTTGQKAEKARAIATAAQQQFEQKSFSQITMAAIAKQAGCSKGTLFNYYESKESLFMTLLLDGYCDYFEGIIKQVDGQTLDLTQFAALLLTETANLIDHHATLLRLNALRGPILEQGANLAQTIAHRQALYDVNERLAQAICTQIPTLTVAEVSQLYLVQSAIISGLMNLAALDEFQQRPLIEQNFEHFKINIKTDAVTSFKYYLLGRYPTLTL</sequence>
<dbReference type="PANTHER" id="PTHR30055:SF178">
    <property type="entry name" value="POSSIBLE TRANSCRIPTIONAL REGULATORY PROTEIN"/>
    <property type="match status" value="1"/>
</dbReference>
<accession>A0A660DZ81</accession>
<reference evidence="4 5" key="1">
    <citation type="submission" date="2018-11" db="EMBL/GenBank/DDBJ databases">
        <authorList>
            <person name="Wuyts S."/>
        </authorList>
    </citation>
    <scope>NUCLEOTIDE SEQUENCE [LARGE SCALE GENOMIC DNA]</scope>
    <source>
        <strain evidence="4">Lactobacillus mudanjiangensis AMBF249</strain>
    </source>
</reference>
<dbReference type="Gene3D" id="1.10.357.10">
    <property type="entry name" value="Tetracycline Repressor, domain 2"/>
    <property type="match status" value="1"/>
</dbReference>
<keyword evidence="1 2" id="KW-0238">DNA-binding</keyword>
<feature type="DNA-binding region" description="H-T-H motif" evidence="2">
    <location>
        <begin position="33"/>
        <end position="52"/>
    </location>
</feature>
<dbReference type="PROSITE" id="PS50977">
    <property type="entry name" value="HTH_TETR_2"/>
    <property type="match status" value="1"/>
</dbReference>
<evidence type="ECO:0000313" key="5">
    <source>
        <dbReference type="Proteomes" id="UP000289996"/>
    </source>
</evidence>
<dbReference type="InterPro" id="IPR041483">
    <property type="entry name" value="TetR_C_34"/>
</dbReference>
<dbReference type="AlphaFoldDB" id="A0A660DZ81"/>
<dbReference type="OrthoDB" id="268339at2"/>
<keyword evidence="5" id="KW-1185">Reference proteome</keyword>
<dbReference type="SUPFAM" id="SSF46689">
    <property type="entry name" value="Homeodomain-like"/>
    <property type="match status" value="1"/>
</dbReference>
<dbReference type="InterPro" id="IPR009057">
    <property type="entry name" value="Homeodomain-like_sf"/>
</dbReference>
<proteinExistence type="predicted"/>
<name>A0A660DZ81_9LACO</name>
<evidence type="ECO:0000313" key="4">
    <source>
        <dbReference type="EMBL" id="VDG28547.1"/>
    </source>
</evidence>
<gene>
    <name evidence="4" type="ORF">MUDAN_MDHGFNIF_02977</name>
</gene>
<dbReference type="InterPro" id="IPR001647">
    <property type="entry name" value="HTH_TetR"/>
</dbReference>
<dbReference type="InterPro" id="IPR050109">
    <property type="entry name" value="HTH-type_TetR-like_transc_reg"/>
</dbReference>
<dbReference type="PRINTS" id="PR00455">
    <property type="entry name" value="HTHTETR"/>
</dbReference>
<feature type="domain" description="HTH tetR-type" evidence="3">
    <location>
        <begin position="10"/>
        <end position="70"/>
    </location>
</feature>
<evidence type="ECO:0000259" key="3">
    <source>
        <dbReference type="PROSITE" id="PS50977"/>
    </source>
</evidence>
<evidence type="ECO:0000256" key="1">
    <source>
        <dbReference type="ARBA" id="ARBA00023125"/>
    </source>
</evidence>
<evidence type="ECO:0000256" key="2">
    <source>
        <dbReference type="PROSITE-ProRule" id="PRU00335"/>
    </source>
</evidence>
<dbReference type="Proteomes" id="UP000289996">
    <property type="component" value="Unassembled WGS sequence"/>
</dbReference>
<dbReference type="Pfam" id="PF17929">
    <property type="entry name" value="TetR_C_34"/>
    <property type="match status" value="1"/>
</dbReference>
<dbReference type="GO" id="GO:0000976">
    <property type="term" value="F:transcription cis-regulatory region binding"/>
    <property type="evidence" value="ECO:0007669"/>
    <property type="project" value="TreeGrafter"/>
</dbReference>
<dbReference type="PANTHER" id="PTHR30055">
    <property type="entry name" value="HTH-TYPE TRANSCRIPTIONAL REGULATOR RUTR"/>
    <property type="match status" value="1"/>
</dbReference>
<dbReference type="EMBL" id="UYIG01000113">
    <property type="protein sequence ID" value="VDG28547.1"/>
    <property type="molecule type" value="Genomic_DNA"/>
</dbReference>
<dbReference type="GO" id="GO:0003700">
    <property type="term" value="F:DNA-binding transcription factor activity"/>
    <property type="evidence" value="ECO:0007669"/>
    <property type="project" value="TreeGrafter"/>
</dbReference>